<dbReference type="EMBL" id="HBUE01245251">
    <property type="protein sequence ID" value="CAG6551684.1"/>
    <property type="molecule type" value="Transcribed_RNA"/>
</dbReference>
<dbReference type="EMBL" id="HBUE01352357">
    <property type="protein sequence ID" value="CAG6603985.1"/>
    <property type="molecule type" value="Transcribed_RNA"/>
</dbReference>
<dbReference type="AlphaFoldDB" id="A0A8D8PJQ9"/>
<dbReference type="EMBL" id="HBUE01245252">
    <property type="protein sequence ID" value="CAG6551685.1"/>
    <property type="molecule type" value="Transcribed_RNA"/>
</dbReference>
<reference evidence="2" key="1">
    <citation type="submission" date="2021-05" db="EMBL/GenBank/DDBJ databases">
        <authorList>
            <person name="Alioto T."/>
            <person name="Alioto T."/>
            <person name="Gomez Garrido J."/>
        </authorList>
    </citation>
    <scope>NUCLEOTIDE SEQUENCE</scope>
</reference>
<feature type="transmembrane region" description="Helical" evidence="1">
    <location>
        <begin position="93"/>
        <end position="113"/>
    </location>
</feature>
<proteinExistence type="predicted"/>
<accession>A0A8D8PJQ9</accession>
<feature type="transmembrane region" description="Helical" evidence="1">
    <location>
        <begin position="125"/>
        <end position="150"/>
    </location>
</feature>
<sequence>MGIVVRTTCLTSCCVPPMFLRTILVVVVVVVPGGVVRLTTGAAAGDGCGDGVPALTLNTPCFGTSPRFTIWIFASPATFLALVNPGFLTTPLWVPSLTVFTMTSAALSSSFFNPPTPLTILTGDLLAYVTFTPCLATICAAPFSALIRLIPFTSSSSSPSNSPLSLSNLRLMPLSVS</sequence>
<dbReference type="EMBL" id="HBUE01352356">
    <property type="protein sequence ID" value="CAG6603984.1"/>
    <property type="molecule type" value="Transcribed_RNA"/>
</dbReference>
<evidence type="ECO:0000313" key="2">
    <source>
        <dbReference type="EMBL" id="CAG6603985.1"/>
    </source>
</evidence>
<evidence type="ECO:0000256" key="1">
    <source>
        <dbReference type="SAM" id="Phobius"/>
    </source>
</evidence>
<name>A0A8D8PJQ9_CULPI</name>
<organism evidence="2">
    <name type="scientific">Culex pipiens</name>
    <name type="common">House mosquito</name>
    <dbReference type="NCBI Taxonomy" id="7175"/>
    <lineage>
        <taxon>Eukaryota</taxon>
        <taxon>Metazoa</taxon>
        <taxon>Ecdysozoa</taxon>
        <taxon>Arthropoda</taxon>
        <taxon>Hexapoda</taxon>
        <taxon>Insecta</taxon>
        <taxon>Pterygota</taxon>
        <taxon>Neoptera</taxon>
        <taxon>Endopterygota</taxon>
        <taxon>Diptera</taxon>
        <taxon>Nematocera</taxon>
        <taxon>Culicoidea</taxon>
        <taxon>Culicidae</taxon>
        <taxon>Culicinae</taxon>
        <taxon>Culicini</taxon>
        <taxon>Culex</taxon>
        <taxon>Culex</taxon>
    </lineage>
</organism>
<keyword evidence="1" id="KW-1133">Transmembrane helix</keyword>
<keyword evidence="1" id="KW-0812">Transmembrane</keyword>
<keyword evidence="1" id="KW-0472">Membrane</keyword>
<protein>
    <submittedName>
        <fullName evidence="2">(northern house mosquito) hypothetical protein</fullName>
    </submittedName>
</protein>